<dbReference type="InParanoid" id="M0MCU4"/>
<feature type="domain" description="Endonuclease NucS N-terminal PH-like" evidence="2">
    <location>
        <begin position="6"/>
        <end position="87"/>
    </location>
</feature>
<dbReference type="GO" id="GO:0006265">
    <property type="term" value="P:DNA topological change"/>
    <property type="evidence" value="ECO:0007669"/>
    <property type="project" value="InterPro"/>
</dbReference>
<name>M0MCU4_9EURY</name>
<dbReference type="GO" id="GO:0003677">
    <property type="term" value="F:DNA binding"/>
    <property type="evidence" value="ECO:0007669"/>
    <property type="project" value="InterPro"/>
</dbReference>
<dbReference type="STRING" id="1227455.C449_14357"/>
<dbReference type="Proteomes" id="UP000011669">
    <property type="component" value="Unassembled WGS sequence"/>
</dbReference>
<keyword evidence="4" id="KW-1185">Reference proteome</keyword>
<evidence type="ECO:0000313" key="3">
    <source>
        <dbReference type="EMBL" id="EMA43168.1"/>
    </source>
</evidence>
<reference evidence="3 4" key="1">
    <citation type="journal article" date="2014" name="PLoS Genet.">
        <title>Phylogenetically driven sequencing of extremely halophilic archaea reveals strategies for static and dynamic osmo-response.</title>
        <authorList>
            <person name="Becker E.A."/>
            <person name="Seitzer P.M."/>
            <person name="Tritt A."/>
            <person name="Larsen D."/>
            <person name="Krusor M."/>
            <person name="Yao A.I."/>
            <person name="Wu D."/>
            <person name="Madern D."/>
            <person name="Eisen J.A."/>
            <person name="Darling A.E."/>
            <person name="Facciotti M.T."/>
        </authorList>
    </citation>
    <scope>NUCLEOTIDE SEQUENCE [LARGE SCALE GENOMIC DNA]</scope>
    <source>
        <strain evidence="3 4">DSM 5350</strain>
    </source>
</reference>
<dbReference type="OrthoDB" id="190320at2157"/>
<dbReference type="RefSeq" id="WP_006078727.1">
    <property type="nucleotide sequence ID" value="NZ_AOMD01000030.1"/>
</dbReference>
<evidence type="ECO:0000259" key="2">
    <source>
        <dbReference type="Pfam" id="PF21003"/>
    </source>
</evidence>
<dbReference type="Pfam" id="PF21003">
    <property type="entry name" value="NucS_N"/>
    <property type="match status" value="1"/>
</dbReference>
<dbReference type="AlphaFoldDB" id="M0MCU4"/>
<sequence>MSDGIRVFAGDCTTTFAGDPPREQRGDVVVVIKPDDTVLVHDCDGYQPVAWLTRPEMLAYDGTSTGEFSLVAIDGDSRLRVVANDRYGLARYPASVAGAPVGTCPDCDGALVRADGAVTCLDCEARYGLPAGADVLDDRCEACGLPTMRAERGRAFTLCIDRECESLDDEVKDAFDRAWDCPDCDGDLRVIRQGGLLVGCDEYPDCETAFSFPTGVVDGECGCGLPEFVTDSGQRCLDATCERAG</sequence>
<gene>
    <name evidence="3" type="ORF">C449_14357</name>
</gene>
<accession>M0MCU4</accession>
<dbReference type="InterPro" id="IPR048302">
    <property type="entry name" value="NucS_N"/>
</dbReference>
<dbReference type="InterPro" id="IPR013498">
    <property type="entry name" value="Topo_IA_Znf"/>
</dbReference>
<protein>
    <submittedName>
        <fullName evidence="3">DNA topoisomerase type IA zn finger domain protein</fullName>
    </submittedName>
</protein>
<dbReference type="Pfam" id="PF01396">
    <property type="entry name" value="Zn_ribbon_Top1"/>
    <property type="match status" value="1"/>
</dbReference>
<keyword evidence="3" id="KW-0413">Isomerase</keyword>
<dbReference type="PATRIC" id="fig|1227455.4.peg.2916"/>
<dbReference type="GO" id="GO:0003916">
    <property type="term" value="F:DNA topoisomerase activity"/>
    <property type="evidence" value="ECO:0007669"/>
    <property type="project" value="InterPro"/>
</dbReference>
<dbReference type="InterPro" id="IPR049173">
    <property type="entry name" value="NucS_N_sf"/>
</dbReference>
<evidence type="ECO:0000313" key="4">
    <source>
        <dbReference type="Proteomes" id="UP000011669"/>
    </source>
</evidence>
<proteinExistence type="predicted"/>
<dbReference type="GO" id="GO:0005694">
    <property type="term" value="C:chromosome"/>
    <property type="evidence" value="ECO:0007669"/>
    <property type="project" value="InterPro"/>
</dbReference>
<evidence type="ECO:0000259" key="1">
    <source>
        <dbReference type="Pfam" id="PF01396"/>
    </source>
</evidence>
<comment type="caution">
    <text evidence="3">The sequence shown here is derived from an EMBL/GenBank/DDBJ whole genome shotgun (WGS) entry which is preliminary data.</text>
</comment>
<feature type="domain" description="DNA topoisomerase type IA zn finger" evidence="1">
    <location>
        <begin position="180"/>
        <end position="211"/>
    </location>
</feature>
<dbReference type="EMBL" id="AOMD01000030">
    <property type="protein sequence ID" value="EMA43168.1"/>
    <property type="molecule type" value="Genomic_DNA"/>
</dbReference>
<dbReference type="Gene3D" id="2.70.180.20">
    <property type="match status" value="1"/>
</dbReference>
<organism evidence="3 4">
    <name type="scientific">Halococcus saccharolyticus DSM 5350</name>
    <dbReference type="NCBI Taxonomy" id="1227455"/>
    <lineage>
        <taxon>Archaea</taxon>
        <taxon>Methanobacteriati</taxon>
        <taxon>Methanobacteriota</taxon>
        <taxon>Stenosarchaea group</taxon>
        <taxon>Halobacteria</taxon>
        <taxon>Halobacteriales</taxon>
        <taxon>Halococcaceae</taxon>
        <taxon>Halococcus</taxon>
    </lineage>
</organism>